<gene>
    <name evidence="1" type="ORF">VK70_17380</name>
</gene>
<accession>A0A0F7CJF3</accession>
<evidence type="ECO:0000313" key="2">
    <source>
        <dbReference type="Proteomes" id="UP000034189"/>
    </source>
</evidence>
<organism evidence="1 2">
    <name type="scientific">Paenibacillus durus ATCC 35681</name>
    <dbReference type="NCBI Taxonomy" id="1333534"/>
    <lineage>
        <taxon>Bacteria</taxon>
        <taxon>Bacillati</taxon>
        <taxon>Bacillota</taxon>
        <taxon>Bacilli</taxon>
        <taxon>Bacillales</taxon>
        <taxon>Paenibacillaceae</taxon>
        <taxon>Paenibacillus</taxon>
    </lineage>
</organism>
<dbReference type="OrthoDB" id="2667247at2"/>
<protein>
    <submittedName>
        <fullName evidence="1">Uncharacterized protein</fullName>
    </submittedName>
</protein>
<dbReference type="RefSeq" id="WP_025698463.1">
    <property type="nucleotide sequence ID" value="NZ_ASQQ01000601.1"/>
</dbReference>
<reference evidence="1 2" key="1">
    <citation type="submission" date="2015-03" db="EMBL/GenBank/DDBJ databases">
        <authorList>
            <person name="Abdul Halim M."/>
        </authorList>
    </citation>
    <scope>NUCLEOTIDE SEQUENCE [LARGE SCALE GENOMIC DNA]</scope>
    <source>
        <strain evidence="1 2">ATCC 35681</strain>
    </source>
</reference>
<dbReference type="Proteomes" id="UP000034189">
    <property type="component" value="Chromosome"/>
</dbReference>
<evidence type="ECO:0000313" key="1">
    <source>
        <dbReference type="EMBL" id="AKG36111.1"/>
    </source>
</evidence>
<dbReference type="PATRIC" id="fig|1333534.5.peg.3830"/>
<proteinExistence type="predicted"/>
<dbReference type="HOGENOM" id="CLU_1101979_0_0_9"/>
<name>A0A0F7CJF3_PAEDU</name>
<reference evidence="1 2" key="2">
    <citation type="journal article" date="2016" name="Genome Announc.">
        <title>Genome Sequence of a Gram-Positive Diazotroph, Paenibacillus durus Type Strain ATCC 35681.</title>
        <authorList>
            <person name="Halim M.A."/>
            <person name="Rahman A.Y."/>
            <person name="Sim K.S."/>
            <person name="Yam H.C."/>
            <person name="Rahim A.A."/>
            <person name="Ghazali A.H."/>
            <person name="Najimudin N."/>
        </authorList>
    </citation>
    <scope>NUCLEOTIDE SEQUENCE [LARGE SCALE GENOMIC DNA]</scope>
    <source>
        <strain evidence="1 2">ATCC 35681</strain>
    </source>
</reference>
<sequence length="252" mass="27419">MSDQSKGLCNKYQIIKRETGVEVDGNCFVLRPDRDPAAVAALLRYADATSNADLSADIWQWMQSIAPAAVDGTSEEVYPLLDGTELLVSPGDRVLAVRSRPDGIPITIDPDGIIDDVLLAYGTALVRINQLQGAALAGTYFSDEQLDELGKEYRTVPTDGLGYPIEPEYNSMSVRGDIVKLIADVKTARAALKEERRSLSLSKQAAIEAHKIIKRQREALEKIGEELTDDTTERAQRLNAIIGADMGEGAES</sequence>
<dbReference type="EMBL" id="CP011114">
    <property type="protein sequence ID" value="AKG36111.1"/>
    <property type="molecule type" value="Genomic_DNA"/>
</dbReference>
<dbReference type="AlphaFoldDB" id="A0A0F7CJF3"/>